<feature type="chain" id="PRO_5010593165" description="Outer-membrane lipoprotein carrier protein" evidence="10">
    <location>
        <begin position="19"/>
        <end position="204"/>
    </location>
</feature>
<dbReference type="HAMAP" id="MF_00240">
    <property type="entry name" value="LolA"/>
    <property type="match status" value="1"/>
</dbReference>
<feature type="signal peptide" evidence="10">
    <location>
        <begin position="1"/>
        <end position="18"/>
    </location>
</feature>
<comment type="subcellular location">
    <subcellularLocation>
        <location evidence="1 10">Periplasm</location>
    </subcellularLocation>
</comment>
<accession>A0A1T2KQP3</accession>
<keyword evidence="6 10" id="KW-0732">Signal</keyword>
<evidence type="ECO:0000256" key="8">
    <source>
        <dbReference type="ARBA" id="ARBA00022927"/>
    </source>
</evidence>
<dbReference type="GO" id="GO:0042597">
    <property type="term" value="C:periplasmic space"/>
    <property type="evidence" value="ECO:0007669"/>
    <property type="project" value="UniProtKB-SubCell"/>
</dbReference>
<sequence length="204" mass="23666" precursor="true">MKRFIAAMLLLLTCSAHAGTGVDQMNTFLQEVRTLKAAFEQSVLDQDHESAARSQGMFYLKRPGYFRWDYSEPEDQMIVADGRQIWHLDPELEQASVQNQETALKGTPAMLLITGDPVENHFEVIDIGNRQGMGWVELIPRDQESQFTRILLAFTNNELRRMEMADKFGQITRFQFFDIECNIEFESNFFRYVPPEGLDIFRPD</sequence>
<dbReference type="InterPro" id="IPR018323">
    <property type="entry name" value="OM_lipoprot_carrier_LolA_Pbac"/>
</dbReference>
<evidence type="ECO:0000256" key="4">
    <source>
        <dbReference type="ARBA" id="ARBA00014035"/>
    </source>
</evidence>
<comment type="function">
    <text evidence="10">Participates in the translocation of lipoproteins from the inner membrane to the outer membrane. Only forms a complex with a lipoprotein if the residue after the N-terminal Cys is not an aspartate (The Asp acts as a targeting signal to indicate that the lipoprotein should stay in the inner membrane).</text>
</comment>
<evidence type="ECO:0000256" key="5">
    <source>
        <dbReference type="ARBA" id="ARBA00022448"/>
    </source>
</evidence>
<evidence type="ECO:0000256" key="3">
    <source>
        <dbReference type="ARBA" id="ARBA00011245"/>
    </source>
</evidence>
<dbReference type="GO" id="GO:0042953">
    <property type="term" value="P:lipoprotein transport"/>
    <property type="evidence" value="ECO:0007669"/>
    <property type="project" value="InterPro"/>
</dbReference>
<evidence type="ECO:0000256" key="7">
    <source>
        <dbReference type="ARBA" id="ARBA00022764"/>
    </source>
</evidence>
<comment type="similarity">
    <text evidence="2 10">Belongs to the LolA family.</text>
</comment>
<keyword evidence="9 10" id="KW-0143">Chaperone</keyword>
<evidence type="ECO:0000256" key="10">
    <source>
        <dbReference type="HAMAP-Rule" id="MF_00240"/>
    </source>
</evidence>
<proteinExistence type="inferred from homology"/>
<comment type="caution">
    <text evidence="11">The sequence shown here is derived from an EMBL/GenBank/DDBJ whole genome shotgun (WGS) entry which is preliminary data.</text>
</comment>
<dbReference type="GO" id="GO:0044874">
    <property type="term" value="P:lipoprotein localization to outer membrane"/>
    <property type="evidence" value="ECO:0007669"/>
    <property type="project" value="UniProtKB-UniRule"/>
</dbReference>
<organism evidence="11 12">
    <name type="scientific">Solemya velesiana gill symbiont</name>
    <dbReference type="NCBI Taxonomy" id="1918948"/>
    <lineage>
        <taxon>Bacteria</taxon>
        <taxon>Pseudomonadati</taxon>
        <taxon>Pseudomonadota</taxon>
        <taxon>Gammaproteobacteria</taxon>
        <taxon>sulfur-oxidizing symbionts</taxon>
    </lineage>
</organism>
<keyword evidence="7 10" id="KW-0574">Periplasm</keyword>
<name>A0A1T2KQP3_9GAMM</name>
<comment type="subunit">
    <text evidence="3 10">Monomer.</text>
</comment>
<dbReference type="Proteomes" id="UP000190896">
    <property type="component" value="Unassembled WGS sequence"/>
</dbReference>
<evidence type="ECO:0000256" key="2">
    <source>
        <dbReference type="ARBA" id="ARBA00007615"/>
    </source>
</evidence>
<keyword evidence="5 10" id="KW-0813">Transport</keyword>
<dbReference type="PANTHER" id="PTHR35869:SF1">
    <property type="entry name" value="OUTER-MEMBRANE LIPOPROTEIN CARRIER PROTEIN"/>
    <property type="match status" value="1"/>
</dbReference>
<dbReference type="InterPro" id="IPR029046">
    <property type="entry name" value="LolA/LolB/LppX"/>
</dbReference>
<dbReference type="Pfam" id="PF03548">
    <property type="entry name" value="LolA"/>
    <property type="match status" value="1"/>
</dbReference>
<reference evidence="11 12" key="1">
    <citation type="submission" date="2016-11" db="EMBL/GenBank/DDBJ databases">
        <title>Mixed transmission modes and dynamic genome evolution in an obligate animal-bacterial symbiosis.</title>
        <authorList>
            <person name="Russell S.L."/>
            <person name="Corbett-Detig R.B."/>
            <person name="Cavanaugh C.M."/>
        </authorList>
    </citation>
    <scope>NUCLEOTIDE SEQUENCE [LARGE SCALE GENOMIC DNA]</scope>
    <source>
        <strain evidence="11">Se-Cadez</strain>
    </source>
</reference>
<dbReference type="InterPro" id="IPR004564">
    <property type="entry name" value="OM_lipoprot_carrier_LolA-like"/>
</dbReference>
<keyword evidence="12" id="KW-1185">Reference proteome</keyword>
<dbReference type="NCBIfam" id="TIGR00547">
    <property type="entry name" value="lolA"/>
    <property type="match status" value="1"/>
</dbReference>
<keyword evidence="8 10" id="KW-0653">Protein transport</keyword>
<dbReference type="CDD" id="cd16325">
    <property type="entry name" value="LolA"/>
    <property type="match status" value="1"/>
</dbReference>
<dbReference type="EMBL" id="MPRJ01000097">
    <property type="protein sequence ID" value="OOZ35178.1"/>
    <property type="molecule type" value="Genomic_DNA"/>
</dbReference>
<dbReference type="AlphaFoldDB" id="A0A1T2KQP3"/>
<dbReference type="SUPFAM" id="SSF89392">
    <property type="entry name" value="Prokaryotic lipoproteins and lipoprotein localization factors"/>
    <property type="match status" value="1"/>
</dbReference>
<dbReference type="PANTHER" id="PTHR35869">
    <property type="entry name" value="OUTER-MEMBRANE LIPOPROTEIN CARRIER PROTEIN"/>
    <property type="match status" value="1"/>
</dbReference>
<protein>
    <recommendedName>
        <fullName evidence="4 10">Outer-membrane lipoprotein carrier protein</fullName>
    </recommendedName>
</protein>
<gene>
    <name evidence="10" type="primary">lolA</name>
    <name evidence="11" type="ORF">BOW51_11545</name>
</gene>
<evidence type="ECO:0000256" key="1">
    <source>
        <dbReference type="ARBA" id="ARBA00004418"/>
    </source>
</evidence>
<evidence type="ECO:0000313" key="12">
    <source>
        <dbReference type="Proteomes" id="UP000190896"/>
    </source>
</evidence>
<dbReference type="Gene3D" id="2.50.20.10">
    <property type="entry name" value="Lipoprotein localisation LolA/LolB/LppX"/>
    <property type="match status" value="1"/>
</dbReference>
<evidence type="ECO:0000256" key="6">
    <source>
        <dbReference type="ARBA" id="ARBA00022729"/>
    </source>
</evidence>
<evidence type="ECO:0000313" key="11">
    <source>
        <dbReference type="EMBL" id="OOZ35178.1"/>
    </source>
</evidence>
<evidence type="ECO:0000256" key="9">
    <source>
        <dbReference type="ARBA" id="ARBA00023186"/>
    </source>
</evidence>
<keyword evidence="11" id="KW-0449">Lipoprotein</keyword>